<evidence type="ECO:0000313" key="1">
    <source>
        <dbReference type="EMBL" id="MDO5969585.1"/>
    </source>
</evidence>
<protein>
    <submittedName>
        <fullName evidence="1">Carboxypeptidase-like regulatory domain-containing protein</fullName>
    </submittedName>
</protein>
<evidence type="ECO:0000313" key="2">
    <source>
        <dbReference type="Proteomes" id="UP001176883"/>
    </source>
</evidence>
<dbReference type="InterPro" id="IPR008969">
    <property type="entry name" value="CarboxyPept-like_regulatory"/>
</dbReference>
<keyword evidence="2" id="KW-1185">Reference proteome</keyword>
<name>A0ABT8W902_9FLAO</name>
<dbReference type="Proteomes" id="UP001176883">
    <property type="component" value="Unassembled WGS sequence"/>
</dbReference>
<comment type="caution">
    <text evidence="1">The sequence shown here is derived from an EMBL/GenBank/DDBJ whole genome shotgun (WGS) entry which is preliminary data.</text>
</comment>
<accession>A0ABT8W902</accession>
<dbReference type="SUPFAM" id="SSF49464">
    <property type="entry name" value="Carboxypeptidase regulatory domain-like"/>
    <property type="match status" value="1"/>
</dbReference>
<reference evidence="1" key="1">
    <citation type="submission" date="2023-07" db="EMBL/GenBank/DDBJ databases">
        <title>Two novel species in the genus Flavivirga.</title>
        <authorList>
            <person name="Kwon K."/>
        </authorList>
    </citation>
    <scope>NUCLEOTIDE SEQUENCE</scope>
    <source>
        <strain evidence="1">KCTC 52353</strain>
    </source>
</reference>
<organism evidence="1 2">
    <name type="scientific">Flavivirga aquimarina</name>
    <dbReference type="NCBI Taxonomy" id="2027862"/>
    <lineage>
        <taxon>Bacteria</taxon>
        <taxon>Pseudomonadati</taxon>
        <taxon>Bacteroidota</taxon>
        <taxon>Flavobacteriia</taxon>
        <taxon>Flavobacteriales</taxon>
        <taxon>Flavobacteriaceae</taxon>
        <taxon>Flavivirga</taxon>
    </lineage>
</organism>
<gene>
    <name evidence="1" type="ORF">Q4Q35_07185</name>
</gene>
<sequence length="397" mass="46256">MFSLKTFTFFSILFLLTDLVQSQQETLKMEGVILDQTKSSIPYAAISIPSKWVGTSSNEDGKFYLELSKKNLLDTLEISSIGYITSKILVKDFFALSEKIITLEEDIVSLDEISILNPTQYVKLAFKNLKINTVSSVHELKILNRFFAVENNKAKFFVEHYVKVKDIGPRGGDEVNSIEIVEGRKSADYRFFKDEKSRNMYPINFMIRIDPLRRGISINDYKWTKIGDTSYDGEDIVIIQGVNKIKEKQNYLDPVFYIGVDSYKVYKTRNRPSNVVYIYKKNKDGKLYLSYHNHYTRRFKDLSKNQQTLLKAKSKKVKLAVRNEIIVIDIETNKRKIDTKDSNVYNKKMQDISIKYNAFFWKNFNLPPATEYYKKSVNELESIYAVPLETQFNVVNK</sequence>
<dbReference type="Pfam" id="PF13715">
    <property type="entry name" value="CarbopepD_reg_2"/>
    <property type="match status" value="1"/>
</dbReference>
<dbReference type="EMBL" id="JAUOEK010000082">
    <property type="protein sequence ID" value="MDO5969585.1"/>
    <property type="molecule type" value="Genomic_DNA"/>
</dbReference>
<dbReference type="RefSeq" id="WP_303277282.1">
    <property type="nucleotide sequence ID" value="NZ_JAUOEK010000082.1"/>
</dbReference>
<proteinExistence type="predicted"/>